<feature type="transmembrane region" description="Helical" evidence="7">
    <location>
        <begin position="153"/>
        <end position="175"/>
    </location>
</feature>
<dbReference type="AlphaFoldDB" id="A0A7N4PIZ8"/>
<dbReference type="GO" id="GO:0009986">
    <property type="term" value="C:cell surface"/>
    <property type="evidence" value="ECO:0007669"/>
    <property type="project" value="Ensembl"/>
</dbReference>
<evidence type="ECO:0000256" key="4">
    <source>
        <dbReference type="ARBA" id="ARBA00022989"/>
    </source>
</evidence>
<dbReference type="PANTHER" id="PTHR22730:SF6">
    <property type="entry name" value="PROMININ-2"/>
    <property type="match status" value="1"/>
</dbReference>
<evidence type="ECO:0000256" key="2">
    <source>
        <dbReference type="ARBA" id="ARBA00006058"/>
    </source>
</evidence>
<reference evidence="9" key="2">
    <citation type="submission" date="2025-08" db="UniProtKB">
        <authorList>
            <consortium name="Ensembl"/>
        </authorList>
    </citation>
    <scope>IDENTIFICATION</scope>
</reference>
<gene>
    <name evidence="9" type="primary">PROM2</name>
</gene>
<evidence type="ECO:0000256" key="7">
    <source>
        <dbReference type="SAM" id="Phobius"/>
    </source>
</evidence>
<accession>A0A7N4PIZ8</accession>
<evidence type="ECO:0000256" key="3">
    <source>
        <dbReference type="ARBA" id="ARBA00022692"/>
    </source>
</evidence>
<sequence length="878" mass="97577">MRLPGSLGPLVLLLGLELALCRGQVASQYCGPQGQAERLHFTGLGKGRWLDPQARPLGSLDPLYRMVRGFLDVVQLNPFPEGLVRVALNEPSSVRTSDVVRYEAGYVVCAVIAALFLLIVPTVGFCFCCCRCRRRCGGRVKVEHKSMACERGSLMTFLLLITLLLLTGVVCAFITNQRTHEEMGPGVRAVPGMLNSLQGLVSDVPKELQAVADQFSIPQNRVLDELDGVGVNIGSTIHTQLRGTVYPMLASLHRLGQDLQVSLDHLQLLNSSTVYLQNHQEPLGSSLQDHRHKLLSLLQDAQCQGCASVLSHSQLLELGANFSQVPSVISVLQKLKGVPEANFSNMVQKDNSTFNTLPLLTAMETADIVQELKEEVTHIPEQVRGLSEGFPGSEAADRWRQALAEAENSSRPYLHMIQKYERYRWIAGYVLSSVVLLVVICNLLGLGLGLWGISAREDSSHTEAKGEAGAQFLMVGVGLSFLFSGPFILLIFATFLLGGNIQTLVCRSWESQELYQFADTPGNLPPSMNLSHLLGLKKDVSIPSAYQQCKKGAALWKVLQLNGSYDPEKHLDINKYTARLQEEVRKFRVDMKDLDLLNEAAKRDLEAFRSSGIEKIDYPSFLAQVHKPVLKVDILKLIKELEKLGQAQTESALGQQLKQEAQTLQALYQEKILLQQAHAVALNRSVHALSASASNLQLVVSETLVNASTLKTELPVRAHWILRNESECFLNRELAYFNQYGDWAREMVTKHIATCQPLSGALDNGRVILCDRIANPWNAFWFCLAWCTFLLIPSIIFAIKTTKHFRPIRKRLSFWEGLDFFPRLPSPAHCQRVRCKLLISEGRSPVSLDACITCQEAASFWVAKINLYYSLSFAESTS</sequence>
<dbReference type="GO" id="GO:0048550">
    <property type="term" value="P:negative regulation of pinocytosis"/>
    <property type="evidence" value="ECO:0007669"/>
    <property type="project" value="Ensembl"/>
</dbReference>
<dbReference type="GO" id="GO:0005929">
    <property type="term" value="C:cilium"/>
    <property type="evidence" value="ECO:0007669"/>
    <property type="project" value="TreeGrafter"/>
</dbReference>
<feature type="transmembrane region" description="Helical" evidence="7">
    <location>
        <begin position="779"/>
        <end position="799"/>
    </location>
</feature>
<evidence type="ECO:0000256" key="8">
    <source>
        <dbReference type="SAM" id="SignalP"/>
    </source>
</evidence>
<keyword evidence="6" id="KW-0325">Glycoprotein</keyword>
<protein>
    <submittedName>
        <fullName evidence="9">Prominin 2</fullName>
    </submittedName>
</protein>
<dbReference type="RefSeq" id="XP_031806818.1">
    <property type="nucleotide sequence ID" value="XM_031950958.1"/>
</dbReference>
<dbReference type="GeneID" id="100929885"/>
<dbReference type="GO" id="GO:0016324">
    <property type="term" value="C:apical plasma membrane"/>
    <property type="evidence" value="ECO:0007669"/>
    <property type="project" value="TreeGrafter"/>
</dbReference>
<evidence type="ECO:0000256" key="6">
    <source>
        <dbReference type="ARBA" id="ARBA00023180"/>
    </source>
</evidence>
<evidence type="ECO:0000313" key="10">
    <source>
        <dbReference type="Proteomes" id="UP000007648"/>
    </source>
</evidence>
<keyword evidence="10" id="KW-1185">Reference proteome</keyword>
<dbReference type="Proteomes" id="UP000007648">
    <property type="component" value="Unassembled WGS sequence"/>
</dbReference>
<proteinExistence type="inferred from homology"/>
<dbReference type="GO" id="GO:0031528">
    <property type="term" value="C:microvillus membrane"/>
    <property type="evidence" value="ECO:0007669"/>
    <property type="project" value="UniProtKB-SubCell"/>
</dbReference>
<dbReference type="PANTHER" id="PTHR22730">
    <property type="entry name" value="PROMININ PROM PROTEIN"/>
    <property type="match status" value="1"/>
</dbReference>
<dbReference type="InterPro" id="IPR008795">
    <property type="entry name" value="Prominin"/>
</dbReference>
<dbReference type="Ensembl" id="ENSSHAT00000052826.1">
    <property type="protein sequence ID" value="ENSSHAP00000039204.1"/>
    <property type="gene ID" value="ENSSHAG00000010667.2"/>
</dbReference>
<feature type="chain" id="PRO_5029840529" evidence="8">
    <location>
        <begin position="24"/>
        <end position="878"/>
    </location>
</feature>
<dbReference type="GO" id="GO:2001287">
    <property type="term" value="P:negative regulation of caveolin-mediated endocytosis"/>
    <property type="evidence" value="ECO:0007669"/>
    <property type="project" value="Ensembl"/>
</dbReference>
<evidence type="ECO:0000256" key="1">
    <source>
        <dbReference type="ARBA" id="ARBA00004475"/>
    </source>
</evidence>
<keyword evidence="3 7" id="KW-0812">Transmembrane</keyword>
<dbReference type="GO" id="GO:0071914">
    <property type="term" value="C:prominosome"/>
    <property type="evidence" value="ECO:0007669"/>
    <property type="project" value="Ensembl"/>
</dbReference>
<feature type="transmembrane region" description="Helical" evidence="7">
    <location>
        <begin position="425"/>
        <end position="451"/>
    </location>
</feature>
<dbReference type="GO" id="GO:0031346">
    <property type="term" value="P:positive regulation of cell projection organization"/>
    <property type="evidence" value="ECO:0007669"/>
    <property type="project" value="Ensembl"/>
</dbReference>
<keyword evidence="8" id="KW-0732">Signal</keyword>
<name>A0A7N4PIZ8_SARHA</name>
<dbReference type="Pfam" id="PF05478">
    <property type="entry name" value="Prominin"/>
    <property type="match status" value="1"/>
</dbReference>
<feature type="transmembrane region" description="Helical" evidence="7">
    <location>
        <begin position="104"/>
        <end position="132"/>
    </location>
</feature>
<dbReference type="GeneTree" id="ENSGT00530000063586"/>
<organism evidence="9 10">
    <name type="scientific">Sarcophilus harrisii</name>
    <name type="common">Tasmanian devil</name>
    <name type="synonym">Sarcophilus laniarius</name>
    <dbReference type="NCBI Taxonomy" id="9305"/>
    <lineage>
        <taxon>Eukaryota</taxon>
        <taxon>Metazoa</taxon>
        <taxon>Chordata</taxon>
        <taxon>Craniata</taxon>
        <taxon>Vertebrata</taxon>
        <taxon>Euteleostomi</taxon>
        <taxon>Mammalia</taxon>
        <taxon>Metatheria</taxon>
        <taxon>Dasyuromorphia</taxon>
        <taxon>Dasyuridae</taxon>
        <taxon>Sarcophilus</taxon>
    </lineage>
</organism>
<keyword evidence="5 7" id="KW-0472">Membrane</keyword>
<reference evidence="9 10" key="1">
    <citation type="journal article" date="2011" name="Proc. Natl. Acad. Sci. U.S.A.">
        <title>Genetic diversity and population structure of the endangered marsupial Sarcophilus harrisii (Tasmanian devil).</title>
        <authorList>
            <person name="Miller W."/>
            <person name="Hayes V.M."/>
            <person name="Ratan A."/>
            <person name="Petersen D.C."/>
            <person name="Wittekindt N.E."/>
            <person name="Miller J."/>
            <person name="Walenz B."/>
            <person name="Knight J."/>
            <person name="Qi J."/>
            <person name="Zhao F."/>
            <person name="Wang Q."/>
            <person name="Bedoya-Reina O.C."/>
            <person name="Katiyar N."/>
            <person name="Tomsho L.P."/>
            <person name="Kasson L.M."/>
            <person name="Hardie R.A."/>
            <person name="Woodbridge P."/>
            <person name="Tindall E.A."/>
            <person name="Bertelsen M.F."/>
            <person name="Dixon D."/>
            <person name="Pyecroft S."/>
            <person name="Helgen K.M."/>
            <person name="Lesk A.M."/>
            <person name="Pringle T.H."/>
            <person name="Patterson N."/>
            <person name="Zhang Y."/>
            <person name="Kreiss A."/>
            <person name="Woods G.M."/>
            <person name="Jones M.E."/>
            <person name="Schuster S.C."/>
        </authorList>
    </citation>
    <scope>NUCLEOTIDE SEQUENCE [LARGE SCALE GENOMIC DNA]</scope>
</reference>
<dbReference type="InParanoid" id="A0A7N4PIZ8"/>
<dbReference type="CTD" id="150696"/>
<comment type="similarity">
    <text evidence="2">Belongs to the prominin family.</text>
</comment>
<evidence type="ECO:0000313" key="9">
    <source>
        <dbReference type="Ensembl" id="ENSSHAP00000039204.1"/>
    </source>
</evidence>
<dbReference type="FunCoup" id="A0A7N4PIZ8">
    <property type="interactions" value="102"/>
</dbReference>
<keyword evidence="4 7" id="KW-1133">Transmembrane helix</keyword>
<comment type="subcellular location">
    <subcellularLocation>
        <location evidence="1">Cell projection</location>
        <location evidence="1">Microvillus membrane</location>
        <topology evidence="1">Multi-pass membrane protein</topology>
    </subcellularLocation>
</comment>
<feature type="transmembrane region" description="Helical" evidence="7">
    <location>
        <begin position="472"/>
        <end position="497"/>
    </location>
</feature>
<reference evidence="9" key="3">
    <citation type="submission" date="2025-09" db="UniProtKB">
        <authorList>
            <consortium name="Ensembl"/>
        </authorList>
    </citation>
    <scope>IDENTIFICATION</scope>
</reference>
<dbReference type="GO" id="GO:0015485">
    <property type="term" value="F:cholesterol binding"/>
    <property type="evidence" value="ECO:0007669"/>
    <property type="project" value="TreeGrafter"/>
</dbReference>
<dbReference type="OrthoDB" id="6229420at2759"/>
<evidence type="ECO:0000256" key="5">
    <source>
        <dbReference type="ARBA" id="ARBA00023136"/>
    </source>
</evidence>
<feature type="signal peptide" evidence="8">
    <location>
        <begin position="1"/>
        <end position="23"/>
    </location>
</feature>